<evidence type="ECO:0000256" key="1">
    <source>
        <dbReference type="SAM" id="MobiDB-lite"/>
    </source>
</evidence>
<reference evidence="2" key="1">
    <citation type="journal article" date="2023" name="G3 (Bethesda)">
        <title>A reference genome for the long-term kleptoplast-retaining sea slug Elysia crispata morphotype clarki.</title>
        <authorList>
            <person name="Eastman K.E."/>
            <person name="Pendleton A.L."/>
            <person name="Shaikh M.A."/>
            <person name="Suttiyut T."/>
            <person name="Ogas R."/>
            <person name="Tomko P."/>
            <person name="Gavelis G."/>
            <person name="Widhalm J.R."/>
            <person name="Wisecaver J.H."/>
        </authorList>
    </citation>
    <scope>NUCLEOTIDE SEQUENCE</scope>
    <source>
        <strain evidence="2">ECLA1</strain>
    </source>
</reference>
<gene>
    <name evidence="2" type="ORF">RRG08_003576</name>
</gene>
<organism evidence="2 3">
    <name type="scientific">Elysia crispata</name>
    <name type="common">lettuce slug</name>
    <dbReference type="NCBI Taxonomy" id="231223"/>
    <lineage>
        <taxon>Eukaryota</taxon>
        <taxon>Metazoa</taxon>
        <taxon>Spiralia</taxon>
        <taxon>Lophotrochozoa</taxon>
        <taxon>Mollusca</taxon>
        <taxon>Gastropoda</taxon>
        <taxon>Heterobranchia</taxon>
        <taxon>Euthyneura</taxon>
        <taxon>Panpulmonata</taxon>
        <taxon>Sacoglossa</taxon>
        <taxon>Placobranchoidea</taxon>
        <taxon>Plakobranchidae</taxon>
        <taxon>Elysia</taxon>
    </lineage>
</organism>
<feature type="region of interest" description="Disordered" evidence="1">
    <location>
        <begin position="453"/>
        <end position="475"/>
    </location>
</feature>
<evidence type="ECO:0000313" key="2">
    <source>
        <dbReference type="EMBL" id="KAK3746136.1"/>
    </source>
</evidence>
<dbReference type="Proteomes" id="UP001283361">
    <property type="component" value="Unassembled WGS sequence"/>
</dbReference>
<dbReference type="AlphaFoldDB" id="A0AAE1CZM2"/>
<sequence length="475" mass="53091">MVPDLPALGKRNASEIVITPAWLGNNRILKSRERAPRKAPGKALNIACCCLIIEPANLAHDMVKLSGLLIPSLRVQQSLPRFPAVEQAHNSSCLKSAQQGLPESPKLMPAEERPWTGNIDLIEPGAELSLVWETQSPILNRTQSQVTEPFLSSASRLPRRHERRRCCPADPVRGVGRPGDKLIRSKVVPRHRHCRLKALNTHSILGGCTSRPGTDSHMPRPETRNKKLCMLCCTGFARKILTTAHANNTKDQQKICMNLHTKSNVSFSPLMGRACKEIDMHTATLDPITVEHFRVFGRTLYLGSSHSEFETETYPGALVMIKMVCHVPFPQVSTTFTRENKSRRRPAPGASSAQTSDQFYCSEEKKCSYWKVNNILFLMLLRGLYAFTLDTVVSAPVSDHAWTFGVDTTNDPHKEEKLNFWRKKPQPDGQNENYKKAKKLSTDGLGFEPRMLVPTDLSGRMSNSKSLGHGPFRST</sequence>
<accession>A0AAE1CZM2</accession>
<keyword evidence="3" id="KW-1185">Reference proteome</keyword>
<proteinExistence type="predicted"/>
<name>A0AAE1CZM2_9GAST</name>
<comment type="caution">
    <text evidence="2">The sequence shown here is derived from an EMBL/GenBank/DDBJ whole genome shotgun (WGS) entry which is preliminary data.</text>
</comment>
<evidence type="ECO:0000313" key="3">
    <source>
        <dbReference type="Proteomes" id="UP001283361"/>
    </source>
</evidence>
<protein>
    <submittedName>
        <fullName evidence="2">Uncharacterized protein</fullName>
    </submittedName>
</protein>
<dbReference type="EMBL" id="JAWDGP010006167">
    <property type="protein sequence ID" value="KAK3746136.1"/>
    <property type="molecule type" value="Genomic_DNA"/>
</dbReference>
<feature type="region of interest" description="Disordered" evidence="1">
    <location>
        <begin position="336"/>
        <end position="355"/>
    </location>
</feature>